<protein>
    <submittedName>
        <fullName evidence="3">Uncharacterized protein</fullName>
    </submittedName>
</protein>
<name>A0ABS8WVC4_DATST</name>
<feature type="non-terminal residue" evidence="3">
    <location>
        <position position="1"/>
    </location>
</feature>
<evidence type="ECO:0000256" key="1">
    <source>
        <dbReference type="SAM" id="MobiDB-lite"/>
    </source>
</evidence>
<comment type="caution">
    <text evidence="3">The sequence shown here is derived from an EMBL/GenBank/DDBJ whole genome shotgun (WGS) entry which is preliminary data.</text>
</comment>
<keyword evidence="4" id="KW-1185">Reference proteome</keyword>
<feature type="compositionally biased region" description="Polar residues" evidence="1">
    <location>
        <begin position="63"/>
        <end position="88"/>
    </location>
</feature>
<evidence type="ECO:0000256" key="2">
    <source>
        <dbReference type="SAM" id="SignalP"/>
    </source>
</evidence>
<dbReference type="Proteomes" id="UP000823775">
    <property type="component" value="Unassembled WGS sequence"/>
</dbReference>
<feature type="chain" id="PRO_5046232247" evidence="2">
    <location>
        <begin position="19"/>
        <end position="132"/>
    </location>
</feature>
<proteinExistence type="predicted"/>
<reference evidence="3 4" key="1">
    <citation type="journal article" date="2021" name="BMC Genomics">
        <title>Datura genome reveals duplications of psychoactive alkaloid biosynthetic genes and high mutation rate following tissue culture.</title>
        <authorList>
            <person name="Rajewski A."/>
            <person name="Carter-House D."/>
            <person name="Stajich J."/>
            <person name="Litt A."/>
        </authorList>
    </citation>
    <scope>NUCLEOTIDE SEQUENCE [LARGE SCALE GENOMIC DNA]</scope>
    <source>
        <strain evidence="3">AR-01</strain>
    </source>
</reference>
<feature type="region of interest" description="Disordered" evidence="1">
    <location>
        <begin position="41"/>
        <end position="132"/>
    </location>
</feature>
<evidence type="ECO:0000313" key="3">
    <source>
        <dbReference type="EMBL" id="MCE3216148.1"/>
    </source>
</evidence>
<feature type="compositionally biased region" description="Basic residues" evidence="1">
    <location>
        <begin position="116"/>
        <end position="125"/>
    </location>
</feature>
<feature type="non-terminal residue" evidence="3">
    <location>
        <position position="132"/>
    </location>
</feature>
<feature type="compositionally biased region" description="Polar residues" evidence="1">
    <location>
        <begin position="44"/>
        <end position="55"/>
    </location>
</feature>
<dbReference type="EMBL" id="JACEIK010012448">
    <property type="protein sequence ID" value="MCE3216148.1"/>
    <property type="molecule type" value="Genomic_DNA"/>
</dbReference>
<feature type="signal peptide" evidence="2">
    <location>
        <begin position="1"/>
        <end position="18"/>
    </location>
</feature>
<sequence>RLFQFPILSALPLRRCLTASALGAPQPLIASTRRRRRCLPAHQSAVSQSPLTTIGGSHHYHSTSRQSPVTTTIRQLNSRRPSATSPFRQPSIAVGTPISPTPHRSTIAPQSCLHSSSHRRLHHSTRTSSPQQ</sequence>
<keyword evidence="2" id="KW-0732">Signal</keyword>
<accession>A0ABS8WVC4</accession>
<gene>
    <name evidence="3" type="ORF">HAX54_005080</name>
</gene>
<organism evidence="3 4">
    <name type="scientific">Datura stramonium</name>
    <name type="common">Jimsonweed</name>
    <name type="synonym">Common thornapple</name>
    <dbReference type="NCBI Taxonomy" id="4076"/>
    <lineage>
        <taxon>Eukaryota</taxon>
        <taxon>Viridiplantae</taxon>
        <taxon>Streptophyta</taxon>
        <taxon>Embryophyta</taxon>
        <taxon>Tracheophyta</taxon>
        <taxon>Spermatophyta</taxon>
        <taxon>Magnoliopsida</taxon>
        <taxon>eudicotyledons</taxon>
        <taxon>Gunneridae</taxon>
        <taxon>Pentapetalae</taxon>
        <taxon>asterids</taxon>
        <taxon>lamiids</taxon>
        <taxon>Solanales</taxon>
        <taxon>Solanaceae</taxon>
        <taxon>Solanoideae</taxon>
        <taxon>Datureae</taxon>
        <taxon>Datura</taxon>
    </lineage>
</organism>
<evidence type="ECO:0000313" key="4">
    <source>
        <dbReference type="Proteomes" id="UP000823775"/>
    </source>
</evidence>